<evidence type="ECO:0000313" key="4">
    <source>
        <dbReference type="Proteomes" id="UP001158067"/>
    </source>
</evidence>
<keyword evidence="4" id="KW-1185">Reference proteome</keyword>
<dbReference type="InterPro" id="IPR045584">
    <property type="entry name" value="Pilin-like"/>
</dbReference>
<dbReference type="SUPFAM" id="SSF54523">
    <property type="entry name" value="Pili subunits"/>
    <property type="match status" value="1"/>
</dbReference>
<accession>A0ABY1QBD7</accession>
<gene>
    <name evidence="3" type="ORF">SAMN06265222_1108</name>
</gene>
<dbReference type="InterPro" id="IPR011453">
    <property type="entry name" value="DUF1559"/>
</dbReference>
<organism evidence="3 4">
    <name type="scientific">Neorhodopirellula lusitana</name>
    <dbReference type="NCBI Taxonomy" id="445327"/>
    <lineage>
        <taxon>Bacteria</taxon>
        <taxon>Pseudomonadati</taxon>
        <taxon>Planctomycetota</taxon>
        <taxon>Planctomycetia</taxon>
        <taxon>Pirellulales</taxon>
        <taxon>Pirellulaceae</taxon>
        <taxon>Neorhodopirellula</taxon>
    </lineage>
</organism>
<comment type="caution">
    <text evidence="3">The sequence shown here is derived from an EMBL/GenBank/DDBJ whole genome shotgun (WGS) entry which is preliminary data.</text>
</comment>
<keyword evidence="1" id="KW-0472">Membrane</keyword>
<reference evidence="3 4" key="1">
    <citation type="submission" date="2017-05" db="EMBL/GenBank/DDBJ databases">
        <authorList>
            <person name="Varghese N."/>
            <person name="Submissions S."/>
        </authorList>
    </citation>
    <scope>NUCLEOTIDE SEQUENCE [LARGE SCALE GENOMIC DNA]</scope>
    <source>
        <strain evidence="3 4">DSM 25457</strain>
    </source>
</reference>
<dbReference type="InterPro" id="IPR027558">
    <property type="entry name" value="Pre_pil_HX9DG_C"/>
</dbReference>
<keyword evidence="1" id="KW-1133">Transmembrane helix</keyword>
<protein>
    <submittedName>
        <fullName evidence="3">Prepilin-type N-terminal cleavage/methylation domain-containing protein/prepilin-type processing-associated H-X9-DG domain-containing protein</fullName>
    </submittedName>
</protein>
<dbReference type="PANTHER" id="PTHR30093">
    <property type="entry name" value="GENERAL SECRETION PATHWAY PROTEIN G"/>
    <property type="match status" value="1"/>
</dbReference>
<evidence type="ECO:0000313" key="3">
    <source>
        <dbReference type="EMBL" id="SMP66520.1"/>
    </source>
</evidence>
<dbReference type="PROSITE" id="PS00409">
    <property type="entry name" value="PROKAR_NTER_METHYL"/>
    <property type="match status" value="1"/>
</dbReference>
<sequence>MVPSQLLLSTFVVLAEWYEDCITVSPLSILSSTLLNQARTYMRSLNQHGYEQMLDVTNSPLQLRQQTSQKSSRQGFTLVELLVVIAIIGVLVGLLLPAVQAAREAARRMSCSNNFKQIGLALHNYHSTYKQAPRHGAGTHGPSGREFAPGWTAGQMSALVGLLPFFEQQATWEQVANPYQVPAGEPGAGNIYSPMGPYPGRVFSRLVASNAGPYAPWETDIPTLRCPSDPGVGLPAMGRTNYGVCLGDSVDMTASQLRVNNTGEIVSSDRAQEVNAGNRGFFKVQSDTRFRDVLDGLSNTFAMGELVTDIGDNDKRTVGERGASNIMAVGGALQCAGFTDPERPQFWNDSVTPEGAVDNRRGYRWAWSLALHSGVTTVLPPNRELCFLSYAGSDAICPPSSRHQGGAHMLMGDGAVKFITDSIEAGNLAGRAMVSLDANNNDPLSVPGSASPFGLWGSLGTRASREVIGEDF</sequence>
<dbReference type="NCBIfam" id="TIGR04294">
    <property type="entry name" value="pre_pil_HX9DG"/>
    <property type="match status" value="1"/>
</dbReference>
<dbReference type="PANTHER" id="PTHR30093:SF2">
    <property type="entry name" value="TYPE II SECRETION SYSTEM PROTEIN H"/>
    <property type="match status" value="1"/>
</dbReference>
<dbReference type="InterPro" id="IPR012902">
    <property type="entry name" value="N_methyl_site"/>
</dbReference>
<dbReference type="Pfam" id="PF07963">
    <property type="entry name" value="N_methyl"/>
    <property type="match status" value="1"/>
</dbReference>
<keyword evidence="1" id="KW-0812">Transmembrane</keyword>
<name>A0ABY1QBD7_9BACT</name>
<dbReference type="Gene3D" id="3.30.700.10">
    <property type="entry name" value="Glycoprotein, Type 4 Pilin"/>
    <property type="match status" value="1"/>
</dbReference>
<dbReference type="EMBL" id="FXUG01000010">
    <property type="protein sequence ID" value="SMP66520.1"/>
    <property type="molecule type" value="Genomic_DNA"/>
</dbReference>
<dbReference type="Pfam" id="PF07596">
    <property type="entry name" value="SBP_bac_10"/>
    <property type="match status" value="1"/>
</dbReference>
<proteinExistence type="predicted"/>
<evidence type="ECO:0000259" key="2">
    <source>
        <dbReference type="Pfam" id="PF07596"/>
    </source>
</evidence>
<evidence type="ECO:0000256" key="1">
    <source>
        <dbReference type="SAM" id="Phobius"/>
    </source>
</evidence>
<feature type="domain" description="DUF1559" evidence="2">
    <location>
        <begin position="100"/>
        <end position="425"/>
    </location>
</feature>
<dbReference type="Proteomes" id="UP001158067">
    <property type="component" value="Unassembled WGS sequence"/>
</dbReference>
<feature type="transmembrane region" description="Helical" evidence="1">
    <location>
        <begin position="78"/>
        <end position="99"/>
    </location>
</feature>
<dbReference type="NCBIfam" id="TIGR02532">
    <property type="entry name" value="IV_pilin_GFxxxE"/>
    <property type="match status" value="1"/>
</dbReference>